<evidence type="ECO:0000313" key="2">
    <source>
        <dbReference type="Proteomes" id="UP000239415"/>
    </source>
</evidence>
<dbReference type="EMBL" id="PVMZ01000004">
    <property type="protein sequence ID" value="PRX22662.1"/>
    <property type="molecule type" value="Genomic_DNA"/>
</dbReference>
<proteinExistence type="predicted"/>
<dbReference type="OrthoDB" id="4280462at2"/>
<evidence type="ECO:0000313" key="1">
    <source>
        <dbReference type="EMBL" id="PRX22662.1"/>
    </source>
</evidence>
<gene>
    <name evidence="1" type="ORF">CLV67_104190</name>
</gene>
<organism evidence="1 2">
    <name type="scientific">Actinoplanes italicus</name>
    <dbReference type="NCBI Taxonomy" id="113567"/>
    <lineage>
        <taxon>Bacteria</taxon>
        <taxon>Bacillati</taxon>
        <taxon>Actinomycetota</taxon>
        <taxon>Actinomycetes</taxon>
        <taxon>Micromonosporales</taxon>
        <taxon>Micromonosporaceae</taxon>
        <taxon>Actinoplanes</taxon>
    </lineage>
</organism>
<name>A0A2T0KGU6_9ACTN</name>
<sequence>MDPRTLTPRERAVLDALLAAADADGLHTQAGLVRVVEGCPCGCPTIGFTEAAGRRMTVAVDATVTGTHDTLFLYTFDGELGGIEYAAIDERPAEFPAPERLEITVPHTRQ</sequence>
<dbReference type="RefSeq" id="WP_106317507.1">
    <property type="nucleotide sequence ID" value="NZ_BOMO01000020.1"/>
</dbReference>
<keyword evidence="2" id="KW-1185">Reference proteome</keyword>
<protein>
    <submittedName>
        <fullName evidence="1">Uncharacterized protein</fullName>
    </submittedName>
</protein>
<comment type="caution">
    <text evidence="1">The sequence shown here is derived from an EMBL/GenBank/DDBJ whole genome shotgun (WGS) entry which is preliminary data.</text>
</comment>
<reference evidence="1 2" key="1">
    <citation type="submission" date="2018-03" db="EMBL/GenBank/DDBJ databases">
        <title>Genomic Encyclopedia of Archaeal and Bacterial Type Strains, Phase II (KMG-II): from individual species to whole genera.</title>
        <authorList>
            <person name="Goeker M."/>
        </authorList>
    </citation>
    <scope>NUCLEOTIDE SEQUENCE [LARGE SCALE GENOMIC DNA]</scope>
    <source>
        <strain evidence="1 2">DSM 43146</strain>
    </source>
</reference>
<accession>A0A2T0KGU6</accession>
<dbReference type="Proteomes" id="UP000239415">
    <property type="component" value="Unassembled WGS sequence"/>
</dbReference>
<dbReference type="AlphaFoldDB" id="A0A2T0KGU6"/>